<protein>
    <submittedName>
        <fullName evidence="6">SIS domain-containing protein</fullName>
    </submittedName>
</protein>
<dbReference type="GO" id="GO:0005886">
    <property type="term" value="C:plasma membrane"/>
    <property type="evidence" value="ECO:0007669"/>
    <property type="project" value="TreeGrafter"/>
</dbReference>
<evidence type="ECO:0000256" key="1">
    <source>
        <dbReference type="ARBA" id="ARBA00007748"/>
    </source>
</evidence>
<dbReference type="CDD" id="cd05008">
    <property type="entry name" value="SIS_GlmS_GlmD_1"/>
    <property type="match status" value="1"/>
</dbReference>
<evidence type="ECO:0000256" key="2">
    <source>
        <dbReference type="ARBA" id="ARBA00022737"/>
    </source>
</evidence>
<feature type="domain" description="SIS" evidence="5">
    <location>
        <begin position="199"/>
        <end position="346"/>
    </location>
</feature>
<evidence type="ECO:0000256" key="3">
    <source>
        <dbReference type="ARBA" id="ARBA00022801"/>
    </source>
</evidence>
<reference evidence="6 7" key="1">
    <citation type="submission" date="2019-08" db="EMBL/GenBank/DDBJ databases">
        <title>Arthrobacter sp. nov., isolated from plateau pika and Tibetan wild ass.</title>
        <authorList>
            <person name="Ge Y."/>
        </authorList>
    </citation>
    <scope>NUCLEOTIDE SEQUENCE [LARGE SCALE GENOMIC DNA]</scope>
    <source>
        <strain evidence="6 7">785</strain>
    </source>
</reference>
<dbReference type="Gene3D" id="3.40.50.10490">
    <property type="entry name" value="Glucose-6-phosphate isomerase like protein, domain 1"/>
    <property type="match status" value="2"/>
</dbReference>
<keyword evidence="2" id="KW-0677">Repeat</keyword>
<dbReference type="InterPro" id="IPR035466">
    <property type="entry name" value="GlmS/AgaS_SIS"/>
</dbReference>
<comment type="catalytic activity">
    <reaction evidence="4">
        <text>D-galactosamine 6-phosphate + H2O = D-tagatopyranose 1-phosphate + NH4(+)</text>
        <dbReference type="Rhea" id="RHEA:47680"/>
        <dbReference type="ChEBI" id="CHEBI:15377"/>
        <dbReference type="ChEBI" id="CHEBI:28938"/>
        <dbReference type="ChEBI" id="CHEBI:71674"/>
        <dbReference type="ChEBI" id="CHEBI:138150"/>
    </reaction>
</comment>
<dbReference type="GO" id="GO:0097367">
    <property type="term" value="F:carbohydrate derivative binding"/>
    <property type="evidence" value="ECO:0007669"/>
    <property type="project" value="InterPro"/>
</dbReference>
<dbReference type="AlphaFoldDB" id="A0A5N6MEZ6"/>
<dbReference type="SUPFAM" id="SSF53697">
    <property type="entry name" value="SIS domain"/>
    <property type="match status" value="1"/>
</dbReference>
<dbReference type="Proteomes" id="UP000326852">
    <property type="component" value="Unassembled WGS sequence"/>
</dbReference>
<keyword evidence="7" id="KW-1185">Reference proteome</keyword>
<dbReference type="GO" id="GO:1901135">
    <property type="term" value="P:carbohydrate derivative metabolic process"/>
    <property type="evidence" value="ECO:0007669"/>
    <property type="project" value="InterPro"/>
</dbReference>
<keyword evidence="3" id="KW-0378">Hydrolase</keyword>
<dbReference type="InterPro" id="IPR050303">
    <property type="entry name" value="GatZ_KbaZ_carbometab"/>
</dbReference>
<feature type="domain" description="SIS" evidence="5">
    <location>
        <begin position="29"/>
        <end position="182"/>
    </location>
</feature>
<dbReference type="InterPro" id="IPR035464">
    <property type="entry name" value="SIS_AgaS"/>
</dbReference>
<dbReference type="InterPro" id="IPR046348">
    <property type="entry name" value="SIS_dom_sf"/>
</dbReference>
<proteinExistence type="inferred from homology"/>
<evidence type="ECO:0000259" key="5">
    <source>
        <dbReference type="PROSITE" id="PS51464"/>
    </source>
</evidence>
<evidence type="ECO:0000313" key="6">
    <source>
        <dbReference type="EMBL" id="KAD3456155.1"/>
    </source>
</evidence>
<evidence type="ECO:0000313" key="7">
    <source>
        <dbReference type="Proteomes" id="UP000326852"/>
    </source>
</evidence>
<dbReference type="InterPro" id="IPR001347">
    <property type="entry name" value="SIS_dom"/>
</dbReference>
<dbReference type="CDD" id="cd05010">
    <property type="entry name" value="SIS_AgaS_like"/>
    <property type="match status" value="1"/>
</dbReference>
<sequence length="368" mass="39405">MREIKQQPEVWQELALNIEAARTEIEVFLAPLLESSDLRIILTGAGTSAFIGEIAAPALAKSLRTRVDAVATTDLVSNPTQYFAEELPTLLVSFARSGNSPESIAATDLAEELLGRHLVHHLVVTCDPAGKLAMKHGDQQNSFVVLMPAEANDEGFAMTSSFTSMLLACLLIFNGRNDQAIQALSAAVSNILSAKEKDVEQLAHRAGDKIVYLGSGSLTGLARESALKLLELTAGQVITYFDSALGFRHGPKAVIDEATLVIVFVSSDHYTSRYDIDIVSELRRDLGDDHVVTISVSPAGTVDAPGWVLEGLADLDDAYLAAAYVVFAQLFGLHCSLRLGAAPDNPFPDGDVNRVVKGVTIHPLSTVQ</sequence>
<dbReference type="PANTHER" id="PTHR32502">
    <property type="entry name" value="N-ACETYLGALACTOSAMINE PERMEASE II COMPONENT-RELATED"/>
    <property type="match status" value="1"/>
</dbReference>
<name>A0A5N6MEZ6_9MICC</name>
<dbReference type="PANTHER" id="PTHR32502:SF3">
    <property type="entry name" value="D-GALACTOSAMINE-6-PHOSPHATE DEAMINASE AGAS-RELATED"/>
    <property type="match status" value="1"/>
</dbReference>
<evidence type="ECO:0000256" key="4">
    <source>
        <dbReference type="ARBA" id="ARBA00029292"/>
    </source>
</evidence>
<organism evidence="6 7">
    <name type="scientific">Arthrobacter yangruifuii</name>
    <dbReference type="NCBI Taxonomy" id="2606616"/>
    <lineage>
        <taxon>Bacteria</taxon>
        <taxon>Bacillati</taxon>
        <taxon>Actinomycetota</taxon>
        <taxon>Actinomycetes</taxon>
        <taxon>Micrococcales</taxon>
        <taxon>Micrococcaceae</taxon>
        <taxon>Arthrobacter</taxon>
    </lineage>
</organism>
<dbReference type="GO" id="GO:0016787">
    <property type="term" value="F:hydrolase activity"/>
    <property type="evidence" value="ECO:0007669"/>
    <property type="project" value="UniProtKB-KW"/>
</dbReference>
<dbReference type="EMBL" id="VTFX01000006">
    <property type="protein sequence ID" value="KAD3456155.1"/>
    <property type="molecule type" value="Genomic_DNA"/>
</dbReference>
<dbReference type="GO" id="GO:0009401">
    <property type="term" value="P:phosphoenolpyruvate-dependent sugar phosphotransferase system"/>
    <property type="evidence" value="ECO:0007669"/>
    <property type="project" value="TreeGrafter"/>
</dbReference>
<dbReference type="PROSITE" id="PS51464">
    <property type="entry name" value="SIS"/>
    <property type="match status" value="2"/>
</dbReference>
<comment type="similarity">
    <text evidence="1">Belongs to the SIS family. AgaS subfamily.</text>
</comment>
<accession>A0A5N6MEZ6</accession>
<comment type="caution">
    <text evidence="6">The sequence shown here is derived from an EMBL/GenBank/DDBJ whole genome shotgun (WGS) entry which is preliminary data.</text>
</comment>
<gene>
    <name evidence="6" type="ORF">GD627_14870</name>
</gene>
<dbReference type="Pfam" id="PF01380">
    <property type="entry name" value="SIS"/>
    <property type="match status" value="2"/>
</dbReference>